<dbReference type="Pfam" id="PF02481">
    <property type="entry name" value="DNA_processg_A"/>
    <property type="match status" value="1"/>
</dbReference>
<evidence type="ECO:0000313" key="4">
    <source>
        <dbReference type="Proteomes" id="UP000186705"/>
    </source>
</evidence>
<evidence type="ECO:0000256" key="1">
    <source>
        <dbReference type="ARBA" id="ARBA00006525"/>
    </source>
</evidence>
<dbReference type="STRING" id="1862672.BO225_04355"/>
<dbReference type="Proteomes" id="UP000186705">
    <property type="component" value="Unassembled WGS sequence"/>
</dbReference>
<dbReference type="RefSeq" id="WP_076341066.1">
    <property type="nucleotide sequence ID" value="NZ_CAPDDE010000017.1"/>
</dbReference>
<dbReference type="Gene3D" id="3.40.50.450">
    <property type="match status" value="1"/>
</dbReference>
<evidence type="ECO:0000313" key="3">
    <source>
        <dbReference type="EMBL" id="OLU46919.1"/>
    </source>
</evidence>
<name>A0A1U7NNL1_9FIRM</name>
<dbReference type="NCBIfam" id="TIGR00732">
    <property type="entry name" value="dprA"/>
    <property type="match status" value="1"/>
</dbReference>
<protein>
    <submittedName>
        <fullName evidence="3">DNA protecting protein DprA</fullName>
    </submittedName>
</protein>
<reference evidence="3 4" key="1">
    <citation type="submission" date="2016-11" db="EMBL/GenBank/DDBJ databases">
        <title>Description of two novel members of the family Erysipelotrichaceae: Ileibacterium lipovorans gen. nov., sp. nov. and Dubosiella newyorkensis, gen. nov., sp. nov.</title>
        <authorList>
            <person name="Cox L.M."/>
            <person name="Sohn J."/>
            <person name="Tyrrell K.L."/>
            <person name="Citron D.M."/>
            <person name="Lawson P.A."/>
            <person name="Patel N.B."/>
            <person name="Iizumi T."/>
            <person name="Perez-Perez G.I."/>
            <person name="Goldstein E.J."/>
            <person name="Blaser M.J."/>
        </authorList>
    </citation>
    <scope>NUCLEOTIDE SEQUENCE [LARGE SCALE GENOMIC DNA]</scope>
    <source>
        <strain evidence="3 4">NYU-BL-A4</strain>
    </source>
</reference>
<organism evidence="3 4">
    <name type="scientific">Dubosiella newyorkensis</name>
    <dbReference type="NCBI Taxonomy" id="1862672"/>
    <lineage>
        <taxon>Bacteria</taxon>
        <taxon>Bacillati</taxon>
        <taxon>Bacillota</taxon>
        <taxon>Erysipelotrichia</taxon>
        <taxon>Erysipelotrichales</taxon>
        <taxon>Erysipelotrichaceae</taxon>
        <taxon>Dubosiella</taxon>
    </lineage>
</organism>
<dbReference type="OrthoDB" id="9785707at2"/>
<dbReference type="AlphaFoldDB" id="A0A1U7NNL1"/>
<dbReference type="GeneID" id="78275181"/>
<sequence length="247" mass="27769">MNTYNYREAILYFSVQFSGNWNSIAHALHEKHPYASLEYPVDFVTIVDDDYPSCFKTLRFPPWILFYQGDLGLLDRKCIAVIGSRKCSPRGISNTQKVISVLKEKYVIVSGLARGIDQEAHRCSLKTGTIGIIGCGLNQIYPRSSARLYDAIRKNHLLLSEYPLNTPPLAHHFPWRNRLIAAAADSLIVIEARHKSGTMITVNEMLNLSKQVYSLAGAFGEEEYAGCNELIDNGAKMILTLEDVKEI</sequence>
<dbReference type="InterPro" id="IPR057666">
    <property type="entry name" value="DrpA_SLOG"/>
</dbReference>
<dbReference type="GO" id="GO:0009294">
    <property type="term" value="P:DNA-mediated transformation"/>
    <property type="evidence" value="ECO:0007669"/>
    <property type="project" value="InterPro"/>
</dbReference>
<comment type="caution">
    <text evidence="3">The sequence shown here is derived from an EMBL/GenBank/DDBJ whole genome shotgun (WGS) entry which is preliminary data.</text>
</comment>
<dbReference type="EMBL" id="MPKA01000057">
    <property type="protein sequence ID" value="OLU46919.1"/>
    <property type="molecule type" value="Genomic_DNA"/>
</dbReference>
<gene>
    <name evidence="3" type="ORF">BO225_04355</name>
</gene>
<proteinExistence type="inferred from homology"/>
<keyword evidence="4" id="KW-1185">Reference proteome</keyword>
<evidence type="ECO:0000259" key="2">
    <source>
        <dbReference type="Pfam" id="PF02481"/>
    </source>
</evidence>
<dbReference type="PANTHER" id="PTHR43022:SF1">
    <property type="entry name" value="PROTEIN SMF"/>
    <property type="match status" value="1"/>
</dbReference>
<accession>A0A1U7NNL1</accession>
<dbReference type="InterPro" id="IPR003488">
    <property type="entry name" value="DprA"/>
</dbReference>
<dbReference type="PANTHER" id="PTHR43022">
    <property type="entry name" value="PROTEIN SMF"/>
    <property type="match status" value="1"/>
</dbReference>
<dbReference type="SUPFAM" id="SSF102405">
    <property type="entry name" value="MCP/YpsA-like"/>
    <property type="match status" value="1"/>
</dbReference>
<comment type="similarity">
    <text evidence="1">Belongs to the DprA/Smf family.</text>
</comment>
<feature type="domain" description="Smf/DprA SLOG" evidence="2">
    <location>
        <begin position="43"/>
        <end position="244"/>
    </location>
</feature>